<proteinExistence type="predicted"/>
<dbReference type="GO" id="GO:0005829">
    <property type="term" value="C:cytosol"/>
    <property type="evidence" value="ECO:0007669"/>
    <property type="project" value="TreeGrafter"/>
</dbReference>
<evidence type="ECO:0000313" key="3">
    <source>
        <dbReference type="Proteomes" id="UP000238701"/>
    </source>
</evidence>
<dbReference type="EMBL" id="OMOD01000007">
    <property type="protein sequence ID" value="SPF32307.1"/>
    <property type="molecule type" value="Genomic_DNA"/>
</dbReference>
<dbReference type="InterPro" id="IPR050744">
    <property type="entry name" value="AI-2_Isomerase_LsrG"/>
</dbReference>
<sequence>MVVLAVTWMAKVGHEAEVAALFEKLTEQSRKEPGCAMYQVHRHKTEPRRFFIYEQYKDDAAIEAHRSAPHFLQFARKDLPKVADRVEGHLLEPLG</sequence>
<dbReference type="Pfam" id="PF03992">
    <property type="entry name" value="ABM"/>
    <property type="match status" value="1"/>
</dbReference>
<keyword evidence="2" id="KW-0560">Oxidoreductase</keyword>
<dbReference type="Proteomes" id="UP000238701">
    <property type="component" value="Unassembled WGS sequence"/>
</dbReference>
<dbReference type="PROSITE" id="PS51725">
    <property type="entry name" value="ABM"/>
    <property type="match status" value="1"/>
</dbReference>
<evidence type="ECO:0000259" key="1">
    <source>
        <dbReference type="PROSITE" id="PS51725"/>
    </source>
</evidence>
<organism evidence="2 3">
    <name type="scientific">Candidatus Sulfotelmatobacter kueseliae</name>
    <dbReference type="NCBI Taxonomy" id="2042962"/>
    <lineage>
        <taxon>Bacteria</taxon>
        <taxon>Pseudomonadati</taxon>
        <taxon>Acidobacteriota</taxon>
        <taxon>Terriglobia</taxon>
        <taxon>Terriglobales</taxon>
        <taxon>Candidatus Korobacteraceae</taxon>
        <taxon>Candidatus Sulfotelmatobacter</taxon>
    </lineage>
</organism>
<feature type="domain" description="ABM" evidence="1">
    <location>
        <begin position="2"/>
        <end position="90"/>
    </location>
</feature>
<dbReference type="InterPro" id="IPR007138">
    <property type="entry name" value="ABM_dom"/>
</dbReference>
<dbReference type="OrthoDB" id="9806189at2"/>
<evidence type="ECO:0000313" key="2">
    <source>
        <dbReference type="EMBL" id="SPF32307.1"/>
    </source>
</evidence>
<dbReference type="Gene3D" id="3.30.70.100">
    <property type="match status" value="1"/>
</dbReference>
<dbReference type="GO" id="GO:0004497">
    <property type="term" value="F:monooxygenase activity"/>
    <property type="evidence" value="ECO:0007669"/>
    <property type="project" value="UniProtKB-KW"/>
</dbReference>
<dbReference type="SUPFAM" id="SSF54909">
    <property type="entry name" value="Dimeric alpha+beta barrel"/>
    <property type="match status" value="1"/>
</dbReference>
<accession>A0A2U3JYB6</accession>
<protein>
    <submittedName>
        <fullName evidence="2">Antibiotic biosynthesis monooxygenase</fullName>
    </submittedName>
</protein>
<name>A0A2U3JYB6_9BACT</name>
<dbReference type="AlphaFoldDB" id="A0A2U3JYB6"/>
<dbReference type="InterPro" id="IPR011008">
    <property type="entry name" value="Dimeric_a/b-barrel"/>
</dbReference>
<dbReference type="PANTHER" id="PTHR33336:SF3">
    <property type="entry name" value="ABM DOMAIN-CONTAINING PROTEIN"/>
    <property type="match status" value="1"/>
</dbReference>
<dbReference type="PANTHER" id="PTHR33336">
    <property type="entry name" value="QUINOL MONOOXYGENASE YGIN-RELATED"/>
    <property type="match status" value="1"/>
</dbReference>
<gene>
    <name evidence="2" type="ORF">SBA1_1040075</name>
</gene>
<keyword evidence="2" id="KW-0503">Monooxygenase</keyword>
<reference evidence="3" key="1">
    <citation type="submission" date="2018-02" db="EMBL/GenBank/DDBJ databases">
        <authorList>
            <person name="Hausmann B."/>
        </authorList>
    </citation>
    <scope>NUCLEOTIDE SEQUENCE [LARGE SCALE GENOMIC DNA]</scope>
    <source>
        <strain evidence="3">Peat soil MAG SbA1</strain>
    </source>
</reference>